<comment type="caution">
    <text evidence="1">The sequence shown here is derived from an EMBL/GenBank/DDBJ whole genome shotgun (WGS) entry which is preliminary data.</text>
</comment>
<accession>A0A4V5MX69</accession>
<organism evidence="1 2">
    <name type="scientific">Actinacidiphila oryziradicis</name>
    <dbReference type="NCBI Taxonomy" id="2571141"/>
    <lineage>
        <taxon>Bacteria</taxon>
        <taxon>Bacillati</taxon>
        <taxon>Actinomycetota</taxon>
        <taxon>Actinomycetes</taxon>
        <taxon>Kitasatosporales</taxon>
        <taxon>Streptomycetaceae</taxon>
        <taxon>Actinacidiphila</taxon>
    </lineage>
</organism>
<keyword evidence="2" id="KW-1185">Reference proteome</keyword>
<evidence type="ECO:0008006" key="3">
    <source>
        <dbReference type="Google" id="ProtNLM"/>
    </source>
</evidence>
<protein>
    <recommendedName>
        <fullName evidence="3">PNPLA domain-containing protein</fullName>
    </recommendedName>
</protein>
<name>A0A4V5MX69_9ACTN</name>
<reference evidence="1 2" key="1">
    <citation type="submission" date="2019-04" db="EMBL/GenBank/DDBJ databases">
        <title>Streptomyces oryziradicis sp. nov., a novel actinomycete isolated from rhizosphere soil of rice (Oryza sativa L.).</title>
        <authorList>
            <person name="Li C."/>
        </authorList>
    </citation>
    <scope>NUCLEOTIDE SEQUENCE [LARGE SCALE GENOMIC DNA]</scope>
    <source>
        <strain evidence="1 2">NEAU-C40</strain>
    </source>
</reference>
<gene>
    <name evidence="1" type="ORF">FCI23_47665</name>
</gene>
<evidence type="ECO:0000313" key="2">
    <source>
        <dbReference type="Proteomes" id="UP000305778"/>
    </source>
</evidence>
<sequence>MLVLPVIGIGDRRYMDGGLYDPLARGHDLVVAVSCLPYLNLDPKRVHPTTRAQQSNVTPALAELRAAGTRVETIEPNEEFRVLSADGRRLLDASRIGDAYAAGARLGAELHGTF</sequence>
<dbReference type="RefSeq" id="WP_169317312.1">
    <property type="nucleotide sequence ID" value="NZ_SUMC01000122.1"/>
</dbReference>
<proteinExistence type="predicted"/>
<dbReference type="EMBL" id="SUMC01000122">
    <property type="protein sequence ID" value="TJZ98938.1"/>
    <property type="molecule type" value="Genomic_DNA"/>
</dbReference>
<dbReference type="AlphaFoldDB" id="A0A4V5MX69"/>
<dbReference type="Proteomes" id="UP000305778">
    <property type="component" value="Unassembled WGS sequence"/>
</dbReference>
<evidence type="ECO:0000313" key="1">
    <source>
        <dbReference type="EMBL" id="TJZ98938.1"/>
    </source>
</evidence>